<dbReference type="EMBL" id="CP104694">
    <property type="protein sequence ID" value="UXI70200.1"/>
    <property type="molecule type" value="Genomic_DNA"/>
</dbReference>
<reference evidence="2" key="1">
    <citation type="submission" date="2022-09" db="EMBL/GenBank/DDBJ databases">
        <title>Tahibacter sp. nov., isolated from a fresh water.</title>
        <authorList>
            <person name="Baek J.H."/>
            <person name="Lee J.K."/>
            <person name="Kim J.M."/>
            <person name="Jeon C.O."/>
        </authorList>
    </citation>
    <scope>NUCLEOTIDE SEQUENCE</scope>
    <source>
        <strain evidence="2">W38</strain>
    </source>
</reference>
<organism evidence="2 3">
    <name type="scientific">Tahibacter amnicola</name>
    <dbReference type="NCBI Taxonomy" id="2976241"/>
    <lineage>
        <taxon>Bacteria</taxon>
        <taxon>Pseudomonadati</taxon>
        <taxon>Pseudomonadota</taxon>
        <taxon>Gammaproteobacteria</taxon>
        <taxon>Lysobacterales</taxon>
        <taxon>Rhodanobacteraceae</taxon>
        <taxon>Tahibacter</taxon>
    </lineage>
</organism>
<evidence type="ECO:0000313" key="2">
    <source>
        <dbReference type="EMBL" id="UXI70200.1"/>
    </source>
</evidence>
<keyword evidence="3" id="KW-1185">Reference proteome</keyword>
<keyword evidence="1" id="KW-0175">Coiled coil</keyword>
<dbReference type="RefSeq" id="WP_261697151.1">
    <property type="nucleotide sequence ID" value="NZ_CP104694.1"/>
</dbReference>
<gene>
    <name evidence="2" type="ORF">N4264_11375</name>
</gene>
<feature type="coiled-coil region" evidence="1">
    <location>
        <begin position="155"/>
        <end position="182"/>
    </location>
</feature>
<dbReference type="Gene3D" id="1.20.1170.10">
    <property type="match status" value="1"/>
</dbReference>
<dbReference type="Proteomes" id="UP001064632">
    <property type="component" value="Chromosome"/>
</dbReference>
<name>A0ABY6BK07_9GAMM</name>
<evidence type="ECO:0000256" key="1">
    <source>
        <dbReference type="SAM" id="Coils"/>
    </source>
</evidence>
<evidence type="ECO:0000313" key="3">
    <source>
        <dbReference type="Proteomes" id="UP001064632"/>
    </source>
</evidence>
<proteinExistence type="predicted"/>
<sequence>MNLVTTPRRTPRHAVASHLPAPLPVIDIGNNLIVCCGYLAAVESASLPSLITGDPQYSGLATAYADWQTSAWEQFFVGLLNAGVMAQAEEVSNLVSAGVTEQSAFQSLFTPAGSSVPTVISLCDDMASQVLAGETYVQQLTSIVQNIQGADEAKLAQLNGLVNQLNAQFDALEEQLTEKALDNSKEAVVTVIKVGIAVATEEDPVEPIIDGIAQIAEDIVEELVLTREIQQTLLALEAAWTELDEVTLQVAQLNLILQRLNLVVSDSSDTLNALNGLVNDWQVIVDTVNGSPSHWNDAGLPRLTEWASRLLRISFPSPVTQIIQSS</sequence>
<protein>
    <submittedName>
        <fullName evidence="2">Uncharacterized protein</fullName>
    </submittedName>
</protein>
<accession>A0ABY6BK07</accession>